<proteinExistence type="predicted"/>
<evidence type="ECO:0000256" key="1">
    <source>
        <dbReference type="SAM" id="MobiDB-lite"/>
    </source>
</evidence>
<dbReference type="GO" id="GO:0005789">
    <property type="term" value="C:endoplasmic reticulum membrane"/>
    <property type="evidence" value="ECO:0007669"/>
    <property type="project" value="TreeGrafter"/>
</dbReference>
<feature type="region of interest" description="Disordered" evidence="1">
    <location>
        <begin position="1"/>
        <end position="20"/>
    </location>
</feature>
<keyword evidence="2" id="KW-1133">Transmembrane helix</keyword>
<dbReference type="InterPro" id="IPR051634">
    <property type="entry name" value="Extended_Synaptotagmin"/>
</dbReference>
<feature type="compositionally biased region" description="Basic and acidic residues" evidence="1">
    <location>
        <begin position="1"/>
        <end position="11"/>
    </location>
</feature>
<name>A0A401PWW6_SCYTO</name>
<comment type="caution">
    <text evidence="3">The sequence shown here is derived from an EMBL/GenBank/DDBJ whole genome shotgun (WGS) entry which is preliminary data.</text>
</comment>
<accession>A0A401PWW6</accession>
<dbReference type="PANTHER" id="PTHR45761:SF3">
    <property type="entry name" value="EXTENDED SYNAPTOTAGMIN-1"/>
    <property type="match status" value="1"/>
</dbReference>
<feature type="transmembrane region" description="Helical" evidence="2">
    <location>
        <begin position="44"/>
        <end position="73"/>
    </location>
</feature>
<evidence type="ECO:0000313" key="4">
    <source>
        <dbReference type="Proteomes" id="UP000288216"/>
    </source>
</evidence>
<dbReference type="GO" id="GO:0008429">
    <property type="term" value="F:phosphatidylethanolamine binding"/>
    <property type="evidence" value="ECO:0007669"/>
    <property type="project" value="TreeGrafter"/>
</dbReference>
<dbReference type="AlphaFoldDB" id="A0A401PWW6"/>
<dbReference type="GO" id="GO:0005509">
    <property type="term" value="F:calcium ion binding"/>
    <property type="evidence" value="ECO:0007669"/>
    <property type="project" value="TreeGrafter"/>
</dbReference>
<dbReference type="GO" id="GO:0035091">
    <property type="term" value="F:phosphatidylinositol binding"/>
    <property type="evidence" value="ECO:0007669"/>
    <property type="project" value="TreeGrafter"/>
</dbReference>
<dbReference type="PANTHER" id="PTHR45761">
    <property type="entry name" value="EXTENDED SYNAPTOTAGMIN-LIKE PROTEIN 2, ISOFORM C"/>
    <property type="match status" value="1"/>
</dbReference>
<dbReference type="EMBL" id="BFAA01014220">
    <property type="protein sequence ID" value="GCB77602.1"/>
    <property type="molecule type" value="Genomic_DNA"/>
</dbReference>
<keyword evidence="2" id="KW-0472">Membrane</keyword>
<dbReference type="Proteomes" id="UP000288216">
    <property type="component" value="Unassembled WGS sequence"/>
</dbReference>
<protein>
    <submittedName>
        <fullName evidence="3">Uncharacterized protein</fullName>
    </submittedName>
</protein>
<dbReference type="GO" id="GO:0005544">
    <property type="term" value="F:calcium-dependent phospholipid binding"/>
    <property type="evidence" value="ECO:0007669"/>
    <property type="project" value="TreeGrafter"/>
</dbReference>
<evidence type="ECO:0000256" key="2">
    <source>
        <dbReference type="SAM" id="Phobius"/>
    </source>
</evidence>
<sequence length="148" mass="16914">MDRKPSAREEGAPASVGGTPEEAGVPSLAVTDIMAMLTRFGKTLLWLMVIYLTGYFGLSVSFLVFGLMLWMGWKMRREHKQNKLRNACYLLENEETITRKRVNKSLPAWINFQDLERADWLNKWQAGPTIRSSVITDSNLISSRYGRI</sequence>
<dbReference type="OrthoDB" id="1029639at2759"/>
<keyword evidence="2" id="KW-0812">Transmembrane</keyword>
<dbReference type="STRING" id="75743.A0A401PWW6"/>
<dbReference type="OMA" id="KLRNACY"/>
<organism evidence="3 4">
    <name type="scientific">Scyliorhinus torazame</name>
    <name type="common">Cloudy catshark</name>
    <name type="synonym">Catulus torazame</name>
    <dbReference type="NCBI Taxonomy" id="75743"/>
    <lineage>
        <taxon>Eukaryota</taxon>
        <taxon>Metazoa</taxon>
        <taxon>Chordata</taxon>
        <taxon>Craniata</taxon>
        <taxon>Vertebrata</taxon>
        <taxon>Chondrichthyes</taxon>
        <taxon>Elasmobranchii</taxon>
        <taxon>Galeomorphii</taxon>
        <taxon>Galeoidea</taxon>
        <taxon>Carcharhiniformes</taxon>
        <taxon>Scyliorhinidae</taxon>
        <taxon>Scyliorhinus</taxon>
    </lineage>
</organism>
<evidence type="ECO:0000313" key="3">
    <source>
        <dbReference type="EMBL" id="GCB77602.1"/>
    </source>
</evidence>
<dbReference type="GO" id="GO:0031210">
    <property type="term" value="F:phosphatidylcholine binding"/>
    <property type="evidence" value="ECO:0007669"/>
    <property type="project" value="TreeGrafter"/>
</dbReference>
<gene>
    <name evidence="3" type="ORF">scyTo_0019300</name>
</gene>
<reference evidence="3 4" key="1">
    <citation type="journal article" date="2018" name="Nat. Ecol. Evol.">
        <title>Shark genomes provide insights into elasmobranch evolution and the origin of vertebrates.</title>
        <authorList>
            <person name="Hara Y"/>
            <person name="Yamaguchi K"/>
            <person name="Onimaru K"/>
            <person name="Kadota M"/>
            <person name="Koyanagi M"/>
            <person name="Keeley SD"/>
            <person name="Tatsumi K"/>
            <person name="Tanaka K"/>
            <person name="Motone F"/>
            <person name="Kageyama Y"/>
            <person name="Nozu R"/>
            <person name="Adachi N"/>
            <person name="Nishimura O"/>
            <person name="Nakagawa R"/>
            <person name="Tanegashima C"/>
            <person name="Kiyatake I"/>
            <person name="Matsumoto R"/>
            <person name="Murakumo K"/>
            <person name="Nishida K"/>
            <person name="Terakita A"/>
            <person name="Kuratani S"/>
            <person name="Sato K"/>
            <person name="Hyodo S Kuraku.S."/>
        </authorList>
    </citation>
    <scope>NUCLEOTIDE SEQUENCE [LARGE SCALE GENOMIC DNA]</scope>
</reference>
<keyword evidence="4" id="KW-1185">Reference proteome</keyword>